<dbReference type="Pfam" id="PF13568">
    <property type="entry name" value="OMP_b-brl_2"/>
    <property type="match status" value="1"/>
</dbReference>
<feature type="domain" description="Outer membrane protein beta-barrel" evidence="2">
    <location>
        <begin position="17"/>
        <end position="164"/>
    </location>
</feature>
<protein>
    <recommendedName>
        <fullName evidence="2">Outer membrane protein beta-barrel domain-containing protein</fullName>
    </recommendedName>
</protein>
<keyword evidence="4" id="KW-1185">Reference proteome</keyword>
<organism evidence="3 4">
    <name type="scientific">Sediminicola luteus</name>
    <dbReference type="NCBI Taxonomy" id="319238"/>
    <lineage>
        <taxon>Bacteria</taxon>
        <taxon>Pseudomonadati</taxon>
        <taxon>Bacteroidota</taxon>
        <taxon>Flavobacteriia</taxon>
        <taxon>Flavobacteriales</taxon>
        <taxon>Flavobacteriaceae</taxon>
        <taxon>Sediminicola</taxon>
    </lineage>
</organism>
<proteinExistence type="predicted"/>
<dbReference type="SUPFAM" id="SSF56925">
    <property type="entry name" value="OMPA-like"/>
    <property type="match status" value="1"/>
</dbReference>
<evidence type="ECO:0000313" key="4">
    <source>
        <dbReference type="Proteomes" id="UP000219559"/>
    </source>
</evidence>
<feature type="chain" id="PRO_5012765665" description="Outer membrane protein beta-barrel domain-containing protein" evidence="1">
    <location>
        <begin position="19"/>
        <end position="183"/>
    </location>
</feature>
<dbReference type="InterPro" id="IPR011250">
    <property type="entry name" value="OMP/PagP_B-barrel"/>
</dbReference>
<dbReference type="RefSeq" id="WP_097441274.1">
    <property type="nucleotide sequence ID" value="NZ_NBWU01000001.1"/>
</dbReference>
<reference evidence="3 4" key="1">
    <citation type="submission" date="2017-04" db="EMBL/GenBank/DDBJ databases">
        <title>A new member of the family Flavobacteriaceae isolated from ascidians.</title>
        <authorList>
            <person name="Chen L."/>
        </authorList>
    </citation>
    <scope>NUCLEOTIDE SEQUENCE [LARGE SCALE GENOMIC DNA]</scope>
    <source>
        <strain evidence="3 4">HQA918</strain>
    </source>
</reference>
<name>A0A2A4GCP3_9FLAO</name>
<evidence type="ECO:0000313" key="3">
    <source>
        <dbReference type="EMBL" id="PCE65744.1"/>
    </source>
</evidence>
<comment type="caution">
    <text evidence="3">The sequence shown here is derived from an EMBL/GenBank/DDBJ whole genome shotgun (WGS) entry which is preliminary data.</text>
</comment>
<keyword evidence="1" id="KW-0732">Signal</keyword>
<evidence type="ECO:0000259" key="2">
    <source>
        <dbReference type="Pfam" id="PF13568"/>
    </source>
</evidence>
<dbReference type="Proteomes" id="UP000219559">
    <property type="component" value="Unassembled WGS sequence"/>
</dbReference>
<accession>A0A2A4GCP3</accession>
<dbReference type="OrthoDB" id="947434at2"/>
<evidence type="ECO:0000256" key="1">
    <source>
        <dbReference type="SAM" id="SignalP"/>
    </source>
</evidence>
<gene>
    <name evidence="3" type="ORF">B7P33_00105</name>
</gene>
<dbReference type="InterPro" id="IPR025665">
    <property type="entry name" value="Beta-barrel_OMP_2"/>
</dbReference>
<dbReference type="AlphaFoldDB" id="A0A2A4GCP3"/>
<dbReference type="EMBL" id="NBWU01000001">
    <property type="protein sequence ID" value="PCE65744.1"/>
    <property type="molecule type" value="Genomic_DNA"/>
</dbReference>
<sequence>MKNWIFLSFMLVSVMGFAQSDQNAYRNVSVEFGPKIGLNRATVTDGDYLTGFTGGFFVEIPMGKKLALRSESLFSRQGAKAKGSTPELKLNYLNFPILAKYYLGEKFSFEGGPQIGFLLSGKGGNLVTDDYKVVDFSVAMGVNYRIIDQIEVGLRFTPGLTDITKPRGNVKNTVFQLGLSFSL</sequence>
<feature type="signal peptide" evidence="1">
    <location>
        <begin position="1"/>
        <end position="18"/>
    </location>
</feature>